<dbReference type="Gene3D" id="3.40.50.920">
    <property type="match status" value="1"/>
</dbReference>
<sequence length="83" mass="9348">MKNYSEQVRAFMPTESYKVLGTDGYGRSDSRENLRRHFEVNAGYVVVAALTELAKRGDVEKSVVTEAIAKFNIDTEKTNPLYA</sequence>
<dbReference type="InterPro" id="IPR009014">
    <property type="entry name" value="Transketo_C/PFOR_II"/>
</dbReference>
<dbReference type="PANTHER" id="PTHR43825">
    <property type="entry name" value="PYRUVATE DEHYDROGENASE E1 COMPONENT"/>
    <property type="match status" value="1"/>
</dbReference>
<keyword evidence="2" id="KW-1185">Reference proteome</keyword>
<name>A0A090S471_9VIBR</name>
<evidence type="ECO:0000313" key="2">
    <source>
        <dbReference type="Proteomes" id="UP000029228"/>
    </source>
</evidence>
<dbReference type="InterPro" id="IPR051157">
    <property type="entry name" value="PDH/Transketolase"/>
</dbReference>
<dbReference type="EC" id="1.2.4.1" evidence="1"/>
<dbReference type="EMBL" id="BBMR01000008">
    <property type="protein sequence ID" value="GAL21319.1"/>
    <property type="molecule type" value="Genomic_DNA"/>
</dbReference>
<evidence type="ECO:0000313" key="1">
    <source>
        <dbReference type="EMBL" id="GAL21319.1"/>
    </source>
</evidence>
<protein>
    <submittedName>
        <fullName evidence="1">Pyruvate dehydrogenase E1 component</fullName>
        <ecNumber evidence="1">1.2.4.1</ecNumber>
    </submittedName>
</protein>
<dbReference type="STRING" id="990268.JCM19235_4801"/>
<dbReference type="GO" id="GO:0004739">
    <property type="term" value="F:pyruvate dehydrogenase (acetyl-transferring) activity"/>
    <property type="evidence" value="ECO:0007669"/>
    <property type="project" value="UniProtKB-EC"/>
</dbReference>
<keyword evidence="1" id="KW-0670">Pyruvate</keyword>
<keyword evidence="1" id="KW-0560">Oxidoreductase</keyword>
<dbReference type="PANTHER" id="PTHR43825:SF3">
    <property type="entry name" value="PYRUVATE DEHYDROGENASE E1 COMPONENT"/>
    <property type="match status" value="1"/>
</dbReference>
<dbReference type="AlphaFoldDB" id="A0A090S471"/>
<organism evidence="1 2">
    <name type="scientific">Vibrio maritimus</name>
    <dbReference type="NCBI Taxonomy" id="990268"/>
    <lineage>
        <taxon>Bacteria</taxon>
        <taxon>Pseudomonadati</taxon>
        <taxon>Pseudomonadota</taxon>
        <taxon>Gammaproteobacteria</taxon>
        <taxon>Vibrionales</taxon>
        <taxon>Vibrionaceae</taxon>
        <taxon>Vibrio</taxon>
    </lineage>
</organism>
<accession>A0A090S471</accession>
<gene>
    <name evidence="1" type="ORF">JCM19235_4801</name>
</gene>
<reference evidence="1 2" key="1">
    <citation type="submission" date="2014-09" db="EMBL/GenBank/DDBJ databases">
        <title>Vibrio maritimus JCM 19235. (C45) whole genome shotgun sequence.</title>
        <authorList>
            <person name="Sawabe T."/>
            <person name="Meirelles P."/>
            <person name="Nakanishi M."/>
            <person name="Sayaka M."/>
            <person name="Hattori M."/>
            <person name="Ohkuma M."/>
        </authorList>
    </citation>
    <scope>NUCLEOTIDE SEQUENCE [LARGE SCALE GENOMIC DNA]</scope>
    <source>
        <strain evidence="2">JCM19235</strain>
    </source>
</reference>
<comment type="caution">
    <text evidence="1">The sequence shown here is derived from an EMBL/GenBank/DDBJ whole genome shotgun (WGS) entry which is preliminary data.</text>
</comment>
<dbReference type="Proteomes" id="UP000029228">
    <property type="component" value="Unassembled WGS sequence"/>
</dbReference>
<proteinExistence type="predicted"/>
<dbReference type="SUPFAM" id="SSF52922">
    <property type="entry name" value="TK C-terminal domain-like"/>
    <property type="match status" value="1"/>
</dbReference>